<dbReference type="RefSeq" id="WP_188445107.1">
    <property type="nucleotide sequence ID" value="NZ_BMDW01000002.1"/>
</dbReference>
<proteinExistence type="predicted"/>
<sequence>MIGDLVAGELDAPFWDAWKADETFLLHRCATCGRHDWPASCCIDHGQAPMAWVPTSAAGTIDTYTIFYRAYVKELAGDVPYVVAVVRLDEGPYFHTRITGIAPDAVKSGMRVRVRRGEGDAFPLFQSE</sequence>
<comment type="caution">
    <text evidence="2">The sequence shown here is derived from an EMBL/GenBank/DDBJ whole genome shotgun (WGS) entry which is preliminary data.</text>
</comment>
<keyword evidence="3" id="KW-1185">Reference proteome</keyword>
<dbReference type="Proteomes" id="UP000618591">
    <property type="component" value="Unassembled WGS sequence"/>
</dbReference>
<dbReference type="InterPro" id="IPR002878">
    <property type="entry name" value="ChsH2_C"/>
</dbReference>
<accession>A0ABQ1G3K9</accession>
<dbReference type="PANTHER" id="PTHR34075">
    <property type="entry name" value="BLR3430 PROTEIN"/>
    <property type="match status" value="1"/>
</dbReference>
<evidence type="ECO:0000259" key="1">
    <source>
        <dbReference type="Pfam" id="PF01796"/>
    </source>
</evidence>
<dbReference type="InterPro" id="IPR012340">
    <property type="entry name" value="NA-bd_OB-fold"/>
</dbReference>
<name>A0ABQ1G3K9_9SPHN</name>
<dbReference type="PANTHER" id="PTHR34075:SF5">
    <property type="entry name" value="BLR3430 PROTEIN"/>
    <property type="match status" value="1"/>
</dbReference>
<dbReference type="Pfam" id="PF01796">
    <property type="entry name" value="OB_ChsH2_C"/>
    <property type="match status" value="1"/>
</dbReference>
<dbReference type="SUPFAM" id="SSF50249">
    <property type="entry name" value="Nucleic acid-binding proteins"/>
    <property type="match status" value="1"/>
</dbReference>
<gene>
    <name evidence="2" type="ORF">GCM10011395_03970</name>
</gene>
<feature type="domain" description="ChsH2 C-terminal OB-fold" evidence="1">
    <location>
        <begin position="52"/>
        <end position="115"/>
    </location>
</feature>
<evidence type="ECO:0000313" key="2">
    <source>
        <dbReference type="EMBL" id="GGA36865.1"/>
    </source>
</evidence>
<dbReference type="EMBL" id="BMDW01000002">
    <property type="protein sequence ID" value="GGA36865.1"/>
    <property type="molecule type" value="Genomic_DNA"/>
</dbReference>
<reference evidence="3" key="1">
    <citation type="journal article" date="2019" name="Int. J. Syst. Evol. Microbiol.">
        <title>The Global Catalogue of Microorganisms (GCM) 10K type strain sequencing project: providing services to taxonomists for standard genome sequencing and annotation.</title>
        <authorList>
            <consortium name="The Broad Institute Genomics Platform"/>
            <consortium name="The Broad Institute Genome Sequencing Center for Infectious Disease"/>
            <person name="Wu L."/>
            <person name="Ma J."/>
        </authorList>
    </citation>
    <scope>NUCLEOTIDE SEQUENCE [LARGE SCALE GENOMIC DNA]</scope>
    <source>
        <strain evidence="3">CGMCC 1.10106</strain>
    </source>
</reference>
<protein>
    <recommendedName>
        <fullName evidence="1">ChsH2 C-terminal OB-fold domain-containing protein</fullName>
    </recommendedName>
</protein>
<dbReference type="InterPro" id="IPR052513">
    <property type="entry name" value="Thioester_dehydratase-like"/>
</dbReference>
<organism evidence="2 3">
    <name type="scientific">Sphingomonas psychrolutea</name>
    <dbReference type="NCBI Taxonomy" id="1259676"/>
    <lineage>
        <taxon>Bacteria</taxon>
        <taxon>Pseudomonadati</taxon>
        <taxon>Pseudomonadota</taxon>
        <taxon>Alphaproteobacteria</taxon>
        <taxon>Sphingomonadales</taxon>
        <taxon>Sphingomonadaceae</taxon>
        <taxon>Sphingomonas</taxon>
    </lineage>
</organism>
<evidence type="ECO:0000313" key="3">
    <source>
        <dbReference type="Proteomes" id="UP000618591"/>
    </source>
</evidence>